<proteinExistence type="predicted"/>
<accession>A0A8S5THB5</accession>
<dbReference type="EMBL" id="BK032826">
    <property type="protein sequence ID" value="DAF62669.1"/>
    <property type="molecule type" value="Genomic_DNA"/>
</dbReference>
<organism evidence="1">
    <name type="scientific">Siphoviridae sp. ctuBK6</name>
    <dbReference type="NCBI Taxonomy" id="2827963"/>
    <lineage>
        <taxon>Viruses</taxon>
        <taxon>Duplodnaviria</taxon>
        <taxon>Heunggongvirae</taxon>
        <taxon>Uroviricota</taxon>
        <taxon>Caudoviricetes</taxon>
    </lineage>
</organism>
<protein>
    <submittedName>
        <fullName evidence="1">Uncharacterized protein</fullName>
    </submittedName>
</protein>
<name>A0A8S5THB5_9CAUD</name>
<evidence type="ECO:0000313" key="1">
    <source>
        <dbReference type="EMBL" id="DAF62669.1"/>
    </source>
</evidence>
<reference evidence="1" key="1">
    <citation type="journal article" date="2021" name="Proc. Natl. Acad. Sci. U.S.A.">
        <title>A Catalog of Tens of Thousands of Viruses from Human Metagenomes Reveals Hidden Associations with Chronic Diseases.</title>
        <authorList>
            <person name="Tisza M.J."/>
            <person name="Buck C.B."/>
        </authorList>
    </citation>
    <scope>NUCLEOTIDE SEQUENCE</scope>
    <source>
        <strain evidence="1">CtuBK6</strain>
    </source>
</reference>
<sequence length="145" mass="16784">MPVSKKRKTIKKHNRGFGVTRRMPNVQSLLFKYIHAYFDEKLEEYVVYVNLVCNDVPVIMSGFIDPDKSYFEGIRLHNPKPKKGHTAQTVYISKKDAPMFFATIKAYSHTVADLLDEGEKIPLLDINNGGKYFPDKLIEDYRVLK</sequence>